<protein>
    <submittedName>
        <fullName evidence="1">Uncharacterized protein</fullName>
    </submittedName>
</protein>
<evidence type="ECO:0000313" key="2">
    <source>
        <dbReference type="Proteomes" id="UP000000483"/>
    </source>
</evidence>
<organism evidence="1 2">
    <name type="scientific">Desulfobacca acetoxidans (strain ATCC 700848 / DSM 11109 / ASRB2)</name>
    <dbReference type="NCBI Taxonomy" id="880072"/>
    <lineage>
        <taxon>Bacteria</taxon>
        <taxon>Pseudomonadati</taxon>
        <taxon>Thermodesulfobacteriota</taxon>
        <taxon>Desulfobaccia</taxon>
        <taxon>Desulfobaccales</taxon>
        <taxon>Desulfobaccaceae</taxon>
        <taxon>Desulfobacca</taxon>
    </lineage>
</organism>
<gene>
    <name evidence="1" type="ordered locus">Desac_2692</name>
</gene>
<dbReference type="AlphaFoldDB" id="F2NIN2"/>
<dbReference type="HOGENOM" id="CLU_1243665_0_0_7"/>
<dbReference type="Proteomes" id="UP000000483">
    <property type="component" value="Chromosome"/>
</dbReference>
<accession>F2NIN2</accession>
<reference evidence="2" key="2">
    <citation type="submission" date="2011-03" db="EMBL/GenBank/DDBJ databases">
        <title>The complete genome of Desulfobacca acetoxidans DSM 11109.</title>
        <authorList>
            <consortium name="US DOE Joint Genome Institute (JGI-PGF)"/>
            <person name="Lucas S."/>
            <person name="Copeland A."/>
            <person name="Lapidus A."/>
            <person name="Bruce D."/>
            <person name="Goodwin L."/>
            <person name="Pitluck S."/>
            <person name="Peters L."/>
            <person name="Kyrpides N."/>
            <person name="Mavromatis K."/>
            <person name="Ivanova N."/>
            <person name="Ovchinnikova G."/>
            <person name="Teshima H."/>
            <person name="Detter J.C."/>
            <person name="Han C."/>
            <person name="Land M."/>
            <person name="Hauser L."/>
            <person name="Markowitz V."/>
            <person name="Cheng J.-F."/>
            <person name="Hugenholtz P."/>
            <person name="Woyke T."/>
            <person name="Wu D."/>
            <person name="Spring S."/>
            <person name="Schueler E."/>
            <person name="Brambilla E."/>
            <person name="Klenk H.-P."/>
            <person name="Eisen J.A."/>
        </authorList>
    </citation>
    <scope>NUCLEOTIDE SEQUENCE [LARGE SCALE GENOMIC DNA]</scope>
    <source>
        <strain evidence="2">ATCC 700848 / DSM 11109 / ASRB2</strain>
    </source>
</reference>
<keyword evidence="2" id="KW-1185">Reference proteome</keyword>
<reference evidence="1 2" key="1">
    <citation type="journal article" date="2011" name="Stand. Genomic Sci.">
        <title>Complete genome sequence of the acetate-degrading sulfate reducer Desulfobacca acetoxidans type strain (ASRB2).</title>
        <authorList>
            <person name="Goker M."/>
            <person name="Teshima H."/>
            <person name="Lapidus A."/>
            <person name="Nolan M."/>
            <person name="Lucas S."/>
            <person name="Hammon N."/>
            <person name="Deshpande S."/>
            <person name="Cheng J.F."/>
            <person name="Tapia R."/>
            <person name="Han C."/>
            <person name="Goodwin L."/>
            <person name="Pitluck S."/>
            <person name="Huntemann M."/>
            <person name="Liolios K."/>
            <person name="Ivanova N."/>
            <person name="Pagani I."/>
            <person name="Mavromatis K."/>
            <person name="Ovchinikova G."/>
            <person name="Pati A."/>
            <person name="Chen A."/>
            <person name="Palaniappan K."/>
            <person name="Land M."/>
            <person name="Hauser L."/>
            <person name="Brambilla E.M."/>
            <person name="Rohde M."/>
            <person name="Spring S."/>
            <person name="Detter J.C."/>
            <person name="Woyke T."/>
            <person name="Bristow J."/>
            <person name="Eisen J.A."/>
            <person name="Markowitz V."/>
            <person name="Hugenholtz P."/>
            <person name="Kyrpides N.C."/>
            <person name="Klenk H.P."/>
        </authorList>
    </citation>
    <scope>NUCLEOTIDE SEQUENCE [LARGE SCALE GENOMIC DNA]</scope>
    <source>
        <strain evidence="2">ATCC 700848 / DSM 11109 / ASRB2</strain>
    </source>
</reference>
<sequence length="222" mass="25278">MNLVFTPLRPPINGGVNLVFITLRLLNTGGTNLLFDTRAGEHKVRPYSGQWVFLFLKRRFIVGVNLVFTPLRPPINGGVNLVFITLRLLNTGGTNLLFDTRAGEHKVRPYSGQWVFLFLRRRFYCRGESCIHPPSAADQWWGESCIHPPTVAEHWGRRIFYSTPGRANTRFAPTADNGELEKHHSCVAISFCCITYYYCLLTRGAEGAALCRPADYFYILRH</sequence>
<proteinExistence type="predicted"/>
<evidence type="ECO:0000313" key="1">
    <source>
        <dbReference type="EMBL" id="AEB10507.1"/>
    </source>
</evidence>
<dbReference type="EMBL" id="CP002629">
    <property type="protein sequence ID" value="AEB10507.1"/>
    <property type="molecule type" value="Genomic_DNA"/>
</dbReference>
<name>F2NIN2_DESAR</name>
<dbReference type="KEGG" id="dao:Desac_2692"/>